<dbReference type="Pfam" id="PF22725">
    <property type="entry name" value="GFO_IDH_MocA_C3"/>
    <property type="match status" value="1"/>
</dbReference>
<dbReference type="Pfam" id="PF01408">
    <property type="entry name" value="GFO_IDH_MocA"/>
    <property type="match status" value="1"/>
</dbReference>
<dbReference type="PANTHER" id="PTHR22604:SF105">
    <property type="entry name" value="TRANS-1,2-DIHYDROBENZENE-1,2-DIOL DEHYDROGENASE"/>
    <property type="match status" value="1"/>
</dbReference>
<evidence type="ECO:0000313" key="6">
    <source>
        <dbReference type="Proteomes" id="UP000811899"/>
    </source>
</evidence>
<dbReference type="InterPro" id="IPR055170">
    <property type="entry name" value="GFO_IDH_MocA-like_dom"/>
</dbReference>
<evidence type="ECO:0000259" key="3">
    <source>
        <dbReference type="Pfam" id="PF01408"/>
    </source>
</evidence>
<gene>
    <name evidence="5" type="ORF">KI809_13455</name>
</gene>
<sequence length="329" mass="36167">MKSSDPRCRLLQVGILGYSDIARRKFIPAVLSSKSFHLAAIGVRDTLQSAACSLKPGCPVLGYDELLACPAVDLIYISLPNHLHEEWTIRALEQGKHVICEKPLGLTPESVERILRCAAANTRLLYENLMFLQHPQHAIAKELVASGKIGRLTSLRSVFGFPEPGNGNFRLDAAMGGGALNDLSRYPIGTALYFLNGELDQFSGIALNRNRLNRAVHGTAISAAQEIFTFSMVFGQQYESFYELIGETGKIRVDRAYTTPTDMGNSVKLTQGSEETIYLAPAADHFLLSLDLACSLIRNGADFQEIHDRARKVAVISEQIKKGCRDVEV</sequence>
<name>A0AAW4L6Y1_9BACT</name>
<accession>A0AAW4L6Y1</accession>
<feature type="domain" description="GFO/IDH/MocA-like oxidoreductase" evidence="4">
    <location>
        <begin position="140"/>
        <end position="252"/>
    </location>
</feature>
<dbReference type="Gene3D" id="3.40.50.720">
    <property type="entry name" value="NAD(P)-binding Rossmann-like Domain"/>
    <property type="match status" value="1"/>
</dbReference>
<reference evidence="5 6" key="1">
    <citation type="submission" date="2021-05" db="EMBL/GenBank/DDBJ databases">
        <title>The draft genome of Geobacter pelophilus DSM 12255.</title>
        <authorList>
            <person name="Xu Z."/>
            <person name="Masuda Y."/>
            <person name="Itoh H."/>
            <person name="Senoo K."/>
        </authorList>
    </citation>
    <scope>NUCLEOTIDE SEQUENCE [LARGE SCALE GENOMIC DNA]</scope>
    <source>
        <strain evidence="5 6">DSM 12255</strain>
    </source>
</reference>
<evidence type="ECO:0000256" key="2">
    <source>
        <dbReference type="ARBA" id="ARBA00023002"/>
    </source>
</evidence>
<evidence type="ECO:0000259" key="4">
    <source>
        <dbReference type="Pfam" id="PF22725"/>
    </source>
</evidence>
<dbReference type="GO" id="GO:0000166">
    <property type="term" value="F:nucleotide binding"/>
    <property type="evidence" value="ECO:0007669"/>
    <property type="project" value="InterPro"/>
</dbReference>
<dbReference type="SUPFAM" id="SSF51735">
    <property type="entry name" value="NAD(P)-binding Rossmann-fold domains"/>
    <property type="match status" value="1"/>
</dbReference>
<evidence type="ECO:0000313" key="5">
    <source>
        <dbReference type="EMBL" id="MBT0665307.1"/>
    </source>
</evidence>
<dbReference type="RefSeq" id="WP_214172078.1">
    <property type="nucleotide sequence ID" value="NZ_JAHCVJ010000005.1"/>
</dbReference>
<dbReference type="InterPro" id="IPR050984">
    <property type="entry name" value="Gfo/Idh/MocA_domain"/>
</dbReference>
<dbReference type="InterPro" id="IPR036291">
    <property type="entry name" value="NAD(P)-bd_dom_sf"/>
</dbReference>
<evidence type="ECO:0000256" key="1">
    <source>
        <dbReference type="ARBA" id="ARBA00010928"/>
    </source>
</evidence>
<comment type="similarity">
    <text evidence="1">Belongs to the Gfo/Idh/MocA family.</text>
</comment>
<comment type="caution">
    <text evidence="5">The sequence shown here is derived from an EMBL/GenBank/DDBJ whole genome shotgun (WGS) entry which is preliminary data.</text>
</comment>
<protein>
    <submittedName>
        <fullName evidence="5">Gfo/Idh/MocA family oxidoreductase</fullName>
    </submittedName>
</protein>
<keyword evidence="2" id="KW-0560">Oxidoreductase</keyword>
<dbReference type="SUPFAM" id="SSF55347">
    <property type="entry name" value="Glyceraldehyde-3-phosphate dehydrogenase-like, C-terminal domain"/>
    <property type="match status" value="1"/>
</dbReference>
<proteinExistence type="inferred from homology"/>
<dbReference type="EMBL" id="JAHCVJ010000005">
    <property type="protein sequence ID" value="MBT0665307.1"/>
    <property type="molecule type" value="Genomic_DNA"/>
</dbReference>
<dbReference type="InterPro" id="IPR000683">
    <property type="entry name" value="Gfo/Idh/MocA-like_OxRdtase_N"/>
</dbReference>
<dbReference type="PANTHER" id="PTHR22604">
    <property type="entry name" value="OXIDOREDUCTASES"/>
    <property type="match status" value="1"/>
</dbReference>
<feature type="domain" description="Gfo/Idh/MocA-like oxidoreductase N-terminal" evidence="3">
    <location>
        <begin position="12"/>
        <end position="126"/>
    </location>
</feature>
<dbReference type="AlphaFoldDB" id="A0AAW4L6Y1"/>
<dbReference type="Gene3D" id="3.30.360.10">
    <property type="entry name" value="Dihydrodipicolinate Reductase, domain 2"/>
    <property type="match status" value="1"/>
</dbReference>
<dbReference type="GO" id="GO:0016491">
    <property type="term" value="F:oxidoreductase activity"/>
    <property type="evidence" value="ECO:0007669"/>
    <property type="project" value="UniProtKB-KW"/>
</dbReference>
<keyword evidence="6" id="KW-1185">Reference proteome</keyword>
<organism evidence="5 6">
    <name type="scientific">Geoanaerobacter pelophilus</name>
    <dbReference type="NCBI Taxonomy" id="60036"/>
    <lineage>
        <taxon>Bacteria</taxon>
        <taxon>Pseudomonadati</taxon>
        <taxon>Thermodesulfobacteriota</taxon>
        <taxon>Desulfuromonadia</taxon>
        <taxon>Geobacterales</taxon>
        <taxon>Geobacteraceae</taxon>
        <taxon>Geoanaerobacter</taxon>
    </lineage>
</organism>
<dbReference type="Proteomes" id="UP000811899">
    <property type="component" value="Unassembled WGS sequence"/>
</dbReference>